<organism evidence="1 2">
    <name type="scientific">Ancylostoma ceylanicum</name>
    <dbReference type="NCBI Taxonomy" id="53326"/>
    <lineage>
        <taxon>Eukaryota</taxon>
        <taxon>Metazoa</taxon>
        <taxon>Ecdysozoa</taxon>
        <taxon>Nematoda</taxon>
        <taxon>Chromadorea</taxon>
        <taxon>Rhabditida</taxon>
        <taxon>Rhabditina</taxon>
        <taxon>Rhabditomorpha</taxon>
        <taxon>Strongyloidea</taxon>
        <taxon>Ancylostomatidae</taxon>
        <taxon>Ancylostomatinae</taxon>
        <taxon>Ancylostoma</taxon>
    </lineage>
</organism>
<comment type="caution">
    <text evidence="1">The sequence shown here is derived from an EMBL/GenBank/DDBJ whole genome shotgun (WGS) entry which is preliminary data.</text>
</comment>
<evidence type="ECO:0000313" key="1">
    <source>
        <dbReference type="EMBL" id="EYC10022.1"/>
    </source>
</evidence>
<name>A0A016U5B9_9BILA</name>
<evidence type="ECO:0000313" key="2">
    <source>
        <dbReference type="Proteomes" id="UP000024635"/>
    </source>
</evidence>
<gene>
    <name evidence="1" type="primary">Acey_s0058.g2949</name>
    <name evidence="1" type="ORF">Y032_0058g2949</name>
</gene>
<dbReference type="Proteomes" id="UP000024635">
    <property type="component" value="Unassembled WGS sequence"/>
</dbReference>
<proteinExistence type="predicted"/>
<keyword evidence="2" id="KW-1185">Reference proteome</keyword>
<dbReference type="EMBL" id="JARK01001394">
    <property type="protein sequence ID" value="EYC10022.1"/>
    <property type="molecule type" value="Genomic_DNA"/>
</dbReference>
<protein>
    <submittedName>
        <fullName evidence="1">Uncharacterized protein</fullName>
    </submittedName>
</protein>
<reference evidence="2" key="1">
    <citation type="journal article" date="2015" name="Nat. Genet.">
        <title>The genome and transcriptome of the zoonotic hookworm Ancylostoma ceylanicum identify infection-specific gene families.</title>
        <authorList>
            <person name="Schwarz E.M."/>
            <person name="Hu Y."/>
            <person name="Antoshechkin I."/>
            <person name="Miller M.M."/>
            <person name="Sternberg P.W."/>
            <person name="Aroian R.V."/>
        </authorList>
    </citation>
    <scope>NUCLEOTIDE SEQUENCE</scope>
    <source>
        <strain evidence="2">HY135</strain>
    </source>
</reference>
<dbReference type="AlphaFoldDB" id="A0A016U5B9"/>
<sequence>MKDNNLPRNSTVMRKEDLHFNRHTAVLLPSSGNRLTLTSEKVVQEHGPKLGLKFMRREPRKPAMVSVTGYLTDKVILGDAGSEGDLLTHFHSVPHS</sequence>
<accession>A0A016U5B9</accession>